<evidence type="ECO:0000313" key="2">
    <source>
        <dbReference type="EMBL" id="QDT44905.1"/>
    </source>
</evidence>
<protein>
    <submittedName>
        <fullName evidence="2">Uncharacterized protein</fullName>
    </submittedName>
</protein>
<dbReference type="AlphaFoldDB" id="A0A517RM17"/>
<name>A0A517RM17_9PLAN</name>
<proteinExistence type="predicted"/>
<dbReference type="Proteomes" id="UP000317171">
    <property type="component" value="Chromosome"/>
</dbReference>
<dbReference type="OrthoDB" id="286753at2"/>
<dbReference type="EMBL" id="CP036269">
    <property type="protein sequence ID" value="QDT44905.1"/>
    <property type="molecule type" value="Genomic_DNA"/>
</dbReference>
<feature type="transmembrane region" description="Helical" evidence="1">
    <location>
        <begin position="20"/>
        <end position="41"/>
    </location>
</feature>
<dbReference type="RefSeq" id="WP_145220719.1">
    <property type="nucleotide sequence ID" value="NZ_CP036269.1"/>
</dbReference>
<organism evidence="2 3">
    <name type="scientific">Gimesia alba</name>
    <dbReference type="NCBI Taxonomy" id="2527973"/>
    <lineage>
        <taxon>Bacteria</taxon>
        <taxon>Pseudomonadati</taxon>
        <taxon>Planctomycetota</taxon>
        <taxon>Planctomycetia</taxon>
        <taxon>Planctomycetales</taxon>
        <taxon>Planctomycetaceae</taxon>
        <taxon>Gimesia</taxon>
    </lineage>
</organism>
<keyword evidence="1" id="KW-0472">Membrane</keyword>
<keyword evidence="1" id="KW-1133">Transmembrane helix</keyword>
<reference evidence="2 3" key="1">
    <citation type="submission" date="2019-02" db="EMBL/GenBank/DDBJ databases">
        <title>Deep-cultivation of Planctomycetes and their phenomic and genomic characterization uncovers novel biology.</title>
        <authorList>
            <person name="Wiegand S."/>
            <person name="Jogler M."/>
            <person name="Boedeker C."/>
            <person name="Pinto D."/>
            <person name="Vollmers J."/>
            <person name="Rivas-Marin E."/>
            <person name="Kohn T."/>
            <person name="Peeters S.H."/>
            <person name="Heuer A."/>
            <person name="Rast P."/>
            <person name="Oberbeckmann S."/>
            <person name="Bunk B."/>
            <person name="Jeske O."/>
            <person name="Meyerdierks A."/>
            <person name="Storesund J.E."/>
            <person name="Kallscheuer N."/>
            <person name="Luecker S."/>
            <person name="Lage O.M."/>
            <person name="Pohl T."/>
            <person name="Merkel B.J."/>
            <person name="Hornburger P."/>
            <person name="Mueller R.-W."/>
            <person name="Bruemmer F."/>
            <person name="Labrenz M."/>
            <person name="Spormann A.M."/>
            <person name="Op den Camp H."/>
            <person name="Overmann J."/>
            <person name="Amann R."/>
            <person name="Jetten M.S.M."/>
            <person name="Mascher T."/>
            <person name="Medema M.H."/>
            <person name="Devos D.P."/>
            <person name="Kaster A.-K."/>
            <person name="Ovreas L."/>
            <person name="Rohde M."/>
            <person name="Galperin M.Y."/>
            <person name="Jogler C."/>
        </authorList>
    </citation>
    <scope>NUCLEOTIDE SEQUENCE [LARGE SCALE GENOMIC DNA]</scope>
    <source>
        <strain evidence="2 3">Pan241w</strain>
    </source>
</reference>
<accession>A0A517RM17</accession>
<keyword evidence="3" id="KW-1185">Reference proteome</keyword>
<keyword evidence="1" id="KW-0812">Transmembrane</keyword>
<evidence type="ECO:0000256" key="1">
    <source>
        <dbReference type="SAM" id="Phobius"/>
    </source>
</evidence>
<gene>
    <name evidence="2" type="ORF">Pan241w_50210</name>
</gene>
<sequence>MATDETHNAELTAYVKRLTWVSIANLVVMVVLLVALVAMMIPKLERAVATTERVEARFQSFADDVQPVIGAGAGKAVETIKSMDAKRLSETATESSDKTIRALGERAKRYLDRDKKNSEKPDSTD</sequence>
<evidence type="ECO:0000313" key="3">
    <source>
        <dbReference type="Proteomes" id="UP000317171"/>
    </source>
</evidence>
<dbReference type="KEGG" id="gaz:Pan241w_50210"/>